<proteinExistence type="predicted"/>
<feature type="domain" description="AB hydrolase-1" evidence="1">
    <location>
        <begin position="40"/>
        <end position="288"/>
    </location>
</feature>
<organism evidence="2 3">
    <name type="scientific">Hesseltinella vesiculosa</name>
    <dbReference type="NCBI Taxonomy" id="101127"/>
    <lineage>
        <taxon>Eukaryota</taxon>
        <taxon>Fungi</taxon>
        <taxon>Fungi incertae sedis</taxon>
        <taxon>Mucoromycota</taxon>
        <taxon>Mucoromycotina</taxon>
        <taxon>Mucoromycetes</taxon>
        <taxon>Mucorales</taxon>
        <taxon>Cunninghamellaceae</taxon>
        <taxon>Hesseltinella</taxon>
    </lineage>
</organism>
<sequence length="316" mass="35370">MSLAQAAPVEKGRIKVGYRGQGRQPIHLYYEKYGTGPEKVLFVMGFAAPCQAWDFQTKFLANTGQYTAVLYDNRGNGHSDSPFGLYTTSQMAADALDLMDGLGWTDCRVHLVGVSMGGMISLEIADIAPDRILSLTLTSTTARRLLPSWYVVATFAKIIFFYEPHDQLSAAMEMVYPVEWMNKVPEDPALAEQYETNREMITLTFIRHIGQSRLQPLQGSLGQISACLRHNFSDARLRRLKDTGIPILIVTGTHDNMVPAALSYRLNRVLKVAQLEVFEGSGHDIPEEQVHRYNKLLLQHFNKASSHSPPRAEAKL</sequence>
<evidence type="ECO:0000259" key="1">
    <source>
        <dbReference type="Pfam" id="PF00561"/>
    </source>
</evidence>
<dbReference type="InterPro" id="IPR000073">
    <property type="entry name" value="AB_hydrolase_1"/>
</dbReference>
<comment type="caution">
    <text evidence="2">The sequence shown here is derived from an EMBL/GenBank/DDBJ whole genome shotgun (WGS) entry which is preliminary data.</text>
</comment>
<dbReference type="Gene3D" id="3.40.50.1820">
    <property type="entry name" value="alpha/beta hydrolase"/>
    <property type="match status" value="1"/>
</dbReference>
<keyword evidence="2" id="KW-0378">Hydrolase</keyword>
<dbReference type="EMBL" id="MCGT01000027">
    <property type="protein sequence ID" value="ORX49195.1"/>
    <property type="molecule type" value="Genomic_DNA"/>
</dbReference>
<gene>
    <name evidence="2" type="ORF">DM01DRAFT_1409654</name>
</gene>
<dbReference type="GO" id="GO:0016787">
    <property type="term" value="F:hydrolase activity"/>
    <property type="evidence" value="ECO:0007669"/>
    <property type="project" value="UniProtKB-KW"/>
</dbReference>
<dbReference type="InterPro" id="IPR029058">
    <property type="entry name" value="AB_hydrolase_fold"/>
</dbReference>
<accession>A0A1X2GAJ0</accession>
<dbReference type="PRINTS" id="PR00111">
    <property type="entry name" value="ABHYDROLASE"/>
</dbReference>
<reference evidence="2 3" key="1">
    <citation type="submission" date="2016-07" db="EMBL/GenBank/DDBJ databases">
        <title>Pervasive Adenine N6-methylation of Active Genes in Fungi.</title>
        <authorList>
            <consortium name="DOE Joint Genome Institute"/>
            <person name="Mondo S.J."/>
            <person name="Dannebaum R.O."/>
            <person name="Kuo R.C."/>
            <person name="Labutti K."/>
            <person name="Haridas S."/>
            <person name="Kuo A."/>
            <person name="Salamov A."/>
            <person name="Ahrendt S.R."/>
            <person name="Lipzen A."/>
            <person name="Sullivan W."/>
            <person name="Andreopoulos W.B."/>
            <person name="Clum A."/>
            <person name="Lindquist E."/>
            <person name="Daum C."/>
            <person name="Ramamoorthy G.K."/>
            <person name="Gryganskyi A."/>
            <person name="Culley D."/>
            <person name="Magnuson J.K."/>
            <person name="James T.Y."/>
            <person name="O'Malley M.A."/>
            <person name="Stajich J.E."/>
            <person name="Spatafora J.W."/>
            <person name="Visel A."/>
            <person name="Grigoriev I.V."/>
        </authorList>
    </citation>
    <scope>NUCLEOTIDE SEQUENCE [LARGE SCALE GENOMIC DNA]</scope>
    <source>
        <strain evidence="2 3">NRRL 3301</strain>
    </source>
</reference>
<dbReference type="Proteomes" id="UP000242146">
    <property type="component" value="Unassembled WGS sequence"/>
</dbReference>
<protein>
    <submittedName>
        <fullName evidence="2">Alpha/beta-hydrolase</fullName>
    </submittedName>
</protein>
<dbReference type="PANTHER" id="PTHR43433">
    <property type="entry name" value="HYDROLASE, ALPHA/BETA FOLD FAMILY PROTEIN"/>
    <property type="match status" value="1"/>
</dbReference>
<dbReference type="SUPFAM" id="SSF53474">
    <property type="entry name" value="alpha/beta-Hydrolases"/>
    <property type="match status" value="1"/>
</dbReference>
<evidence type="ECO:0000313" key="3">
    <source>
        <dbReference type="Proteomes" id="UP000242146"/>
    </source>
</evidence>
<dbReference type="Pfam" id="PF00561">
    <property type="entry name" value="Abhydrolase_1"/>
    <property type="match status" value="1"/>
</dbReference>
<dbReference type="AlphaFoldDB" id="A0A1X2GAJ0"/>
<name>A0A1X2GAJ0_9FUNG</name>
<dbReference type="OrthoDB" id="19657at2759"/>
<dbReference type="InterPro" id="IPR050471">
    <property type="entry name" value="AB_hydrolase"/>
</dbReference>
<dbReference type="STRING" id="101127.A0A1X2GAJ0"/>
<dbReference type="PANTHER" id="PTHR43433:SF5">
    <property type="entry name" value="AB HYDROLASE-1 DOMAIN-CONTAINING PROTEIN"/>
    <property type="match status" value="1"/>
</dbReference>
<evidence type="ECO:0000313" key="2">
    <source>
        <dbReference type="EMBL" id="ORX49195.1"/>
    </source>
</evidence>
<keyword evidence="3" id="KW-1185">Reference proteome</keyword>